<protein>
    <recommendedName>
        <fullName evidence="1">Helix-turn-helix domain-containing protein</fullName>
    </recommendedName>
</protein>
<organism evidence="2 3">
    <name type="scientific">Mycolicibacterium gadium</name>
    <name type="common">Mycobacterium gadium</name>
    <dbReference type="NCBI Taxonomy" id="1794"/>
    <lineage>
        <taxon>Bacteria</taxon>
        <taxon>Bacillati</taxon>
        <taxon>Actinomycetota</taxon>
        <taxon>Actinomycetes</taxon>
        <taxon>Mycobacteriales</taxon>
        <taxon>Mycobacteriaceae</taxon>
        <taxon>Mycolicibacterium</taxon>
    </lineage>
</organism>
<dbReference type="Gene3D" id="1.10.10.10">
    <property type="entry name" value="Winged helix-like DNA-binding domain superfamily/Winged helix DNA-binding domain"/>
    <property type="match status" value="1"/>
</dbReference>
<dbReference type="InterPro" id="IPR009061">
    <property type="entry name" value="DNA-bd_dom_put_sf"/>
</dbReference>
<name>A0A7I7WQL8_MYCGU</name>
<evidence type="ECO:0000313" key="3">
    <source>
        <dbReference type="Proteomes" id="UP000466187"/>
    </source>
</evidence>
<dbReference type="Proteomes" id="UP000466187">
    <property type="component" value="Chromosome"/>
</dbReference>
<accession>A0A7I7WQL8</accession>
<dbReference type="InterPro" id="IPR036388">
    <property type="entry name" value="WH-like_DNA-bd_sf"/>
</dbReference>
<gene>
    <name evidence="2" type="ORF">MGAD_33500</name>
</gene>
<evidence type="ECO:0000259" key="1">
    <source>
        <dbReference type="Pfam" id="PF12728"/>
    </source>
</evidence>
<dbReference type="KEGG" id="mgad:MGAD_33500"/>
<feature type="domain" description="Helix-turn-helix" evidence="1">
    <location>
        <begin position="12"/>
        <end position="63"/>
    </location>
</feature>
<dbReference type="Pfam" id="PF12728">
    <property type="entry name" value="HTH_17"/>
    <property type="match status" value="1"/>
</dbReference>
<dbReference type="SUPFAM" id="SSF46955">
    <property type="entry name" value="Putative DNA-binding domain"/>
    <property type="match status" value="1"/>
</dbReference>
<dbReference type="EMBL" id="AP022608">
    <property type="protein sequence ID" value="BBZ19015.1"/>
    <property type="molecule type" value="Genomic_DNA"/>
</dbReference>
<reference evidence="2 3" key="1">
    <citation type="journal article" date="2019" name="Emerg. Microbes Infect.">
        <title>Comprehensive subspecies identification of 175 nontuberculous mycobacteria species based on 7547 genomic profiles.</title>
        <authorList>
            <person name="Matsumoto Y."/>
            <person name="Kinjo T."/>
            <person name="Motooka D."/>
            <person name="Nabeya D."/>
            <person name="Jung N."/>
            <person name="Uechi K."/>
            <person name="Horii T."/>
            <person name="Iida T."/>
            <person name="Fujita J."/>
            <person name="Nakamura S."/>
        </authorList>
    </citation>
    <scope>NUCLEOTIDE SEQUENCE [LARGE SCALE GENOMIC DNA]</scope>
    <source>
        <strain evidence="2 3">JCM 12688</strain>
    </source>
</reference>
<evidence type="ECO:0000313" key="2">
    <source>
        <dbReference type="EMBL" id="BBZ19015.1"/>
    </source>
</evidence>
<proteinExistence type="predicted"/>
<sequence length="69" mass="7834">MRAKAVTRGDELLKIDQLASRLKVSVGCIRAWRLRGEGPPAIRIGTALRWDAAEVDEWLDSRRESRMEA</sequence>
<dbReference type="AlphaFoldDB" id="A0A7I7WQL8"/>
<dbReference type="InterPro" id="IPR041657">
    <property type="entry name" value="HTH_17"/>
</dbReference>